<dbReference type="Pfam" id="PF12172">
    <property type="entry name" value="zf-ChsH2"/>
    <property type="match status" value="1"/>
</dbReference>
<protein>
    <submittedName>
        <fullName evidence="3">Uncharacterized protein</fullName>
    </submittedName>
</protein>
<evidence type="ECO:0000259" key="2">
    <source>
        <dbReference type="Pfam" id="PF12172"/>
    </source>
</evidence>
<accession>A0A6I4MBR6</accession>
<evidence type="ECO:0000313" key="4">
    <source>
        <dbReference type="Proteomes" id="UP000462055"/>
    </source>
</evidence>
<dbReference type="PANTHER" id="PTHR34075">
    <property type="entry name" value="BLR3430 PROTEIN"/>
    <property type="match status" value="1"/>
</dbReference>
<feature type="domain" description="ChsH2 C-terminal OB-fold" evidence="1">
    <location>
        <begin position="51"/>
        <end position="104"/>
    </location>
</feature>
<comment type="caution">
    <text evidence="3">The sequence shown here is derived from an EMBL/GenBank/DDBJ whole genome shotgun (WGS) entry which is preliminary data.</text>
</comment>
<dbReference type="InterPro" id="IPR022002">
    <property type="entry name" value="ChsH2_Znr"/>
</dbReference>
<evidence type="ECO:0000313" key="3">
    <source>
        <dbReference type="EMBL" id="MWA03232.1"/>
    </source>
</evidence>
<dbReference type="Pfam" id="PF01796">
    <property type="entry name" value="OB_ChsH2_C"/>
    <property type="match status" value="1"/>
</dbReference>
<dbReference type="AlphaFoldDB" id="A0A6I4MBR6"/>
<name>A0A6I4MBR6_9ACTN</name>
<dbReference type="InterPro" id="IPR012340">
    <property type="entry name" value="NA-bd_OB-fold"/>
</dbReference>
<sequence>MPHQIPVVAYLRLGDPPHLTSAACTRCGALYFDRRNACARCFATDFTTRSLANEGTLRAFTFVGRAKRPYVSSVVALDGGGVVKANLLGVDRPEQVTPGMRVVLDTFVAGVDDEGTEAIAFGYRPLDGAPGGGAENDHGGTR</sequence>
<dbReference type="InterPro" id="IPR052513">
    <property type="entry name" value="Thioester_dehydratase-like"/>
</dbReference>
<feature type="domain" description="ChsH2 rubredoxin-like zinc ribbon" evidence="2">
    <location>
        <begin position="17"/>
        <end position="46"/>
    </location>
</feature>
<gene>
    <name evidence="3" type="ORF">F8568_023210</name>
</gene>
<dbReference type="Proteomes" id="UP000462055">
    <property type="component" value="Unassembled WGS sequence"/>
</dbReference>
<dbReference type="InterPro" id="IPR002878">
    <property type="entry name" value="ChsH2_C"/>
</dbReference>
<dbReference type="EMBL" id="WBMS02000018">
    <property type="protein sequence ID" value="MWA03232.1"/>
    <property type="molecule type" value="Genomic_DNA"/>
</dbReference>
<dbReference type="PANTHER" id="PTHR34075:SF5">
    <property type="entry name" value="BLR3430 PROTEIN"/>
    <property type="match status" value="1"/>
</dbReference>
<evidence type="ECO:0000259" key="1">
    <source>
        <dbReference type="Pfam" id="PF01796"/>
    </source>
</evidence>
<reference evidence="3" key="1">
    <citation type="submission" date="2019-12" db="EMBL/GenBank/DDBJ databases">
        <title>Actinomadura physcomitrii sp. nov., a novel actinomycete isolated from moss [Physcomitrium sphaericum (Ludw) Fuernr].</title>
        <authorList>
            <person name="Zhuang X."/>
        </authorList>
    </citation>
    <scope>NUCLEOTIDE SEQUENCE [LARGE SCALE GENOMIC DNA]</scope>
    <source>
        <strain evidence="3">LD22</strain>
    </source>
</reference>
<dbReference type="SUPFAM" id="SSF50249">
    <property type="entry name" value="Nucleic acid-binding proteins"/>
    <property type="match status" value="1"/>
</dbReference>
<organism evidence="3 4">
    <name type="scientific">Actinomadura physcomitrii</name>
    <dbReference type="NCBI Taxonomy" id="2650748"/>
    <lineage>
        <taxon>Bacteria</taxon>
        <taxon>Bacillati</taxon>
        <taxon>Actinomycetota</taxon>
        <taxon>Actinomycetes</taxon>
        <taxon>Streptosporangiales</taxon>
        <taxon>Thermomonosporaceae</taxon>
        <taxon>Actinomadura</taxon>
    </lineage>
</organism>
<keyword evidence="4" id="KW-1185">Reference proteome</keyword>
<dbReference type="RefSeq" id="WP_151595775.1">
    <property type="nucleotide sequence ID" value="NZ_WBMS02000018.1"/>
</dbReference>
<proteinExistence type="predicted"/>